<accession>A0A7S7NVQ4</accession>
<dbReference type="NCBIfam" id="NF033788">
    <property type="entry name" value="HTH_metalloreg"/>
    <property type="match status" value="1"/>
</dbReference>
<dbReference type="PANTHER" id="PTHR43132:SF2">
    <property type="entry name" value="ARSENICAL RESISTANCE OPERON REPRESSOR ARSR-RELATED"/>
    <property type="match status" value="1"/>
</dbReference>
<keyword evidence="2" id="KW-0238">DNA-binding</keyword>
<dbReference type="GO" id="GO:0003677">
    <property type="term" value="F:DNA binding"/>
    <property type="evidence" value="ECO:0007669"/>
    <property type="project" value="UniProtKB-KW"/>
</dbReference>
<dbReference type="InterPro" id="IPR051011">
    <property type="entry name" value="Metal_resp_trans_reg"/>
</dbReference>
<dbReference type="SMART" id="SM00418">
    <property type="entry name" value="HTH_ARSR"/>
    <property type="match status" value="1"/>
</dbReference>
<dbReference type="PROSITE" id="PS50987">
    <property type="entry name" value="HTH_ARSR_2"/>
    <property type="match status" value="1"/>
</dbReference>
<dbReference type="PRINTS" id="PR00778">
    <property type="entry name" value="HTHARSR"/>
</dbReference>
<dbReference type="Gene3D" id="1.10.10.10">
    <property type="entry name" value="Winged helix-like DNA-binding domain superfamily/Winged helix DNA-binding domain"/>
    <property type="match status" value="1"/>
</dbReference>
<gene>
    <name evidence="5" type="ORF">IRI77_11810</name>
</gene>
<dbReference type="Pfam" id="PF01022">
    <property type="entry name" value="HTH_5"/>
    <property type="match status" value="1"/>
</dbReference>
<sequence>MPARSMIAKEMAEFLGVLSHPQRVRIVVELREKELDVNSLQTILGTSHSAVSQHLALLRAHRIVKERRDGRHVNYSLQDPELAAWLLQGLRFLEESARVGDEVLDALVSARQSWSETDEK</sequence>
<proteinExistence type="predicted"/>
<evidence type="ECO:0000259" key="4">
    <source>
        <dbReference type="PROSITE" id="PS50987"/>
    </source>
</evidence>
<dbReference type="PANTHER" id="PTHR43132">
    <property type="entry name" value="ARSENICAL RESISTANCE OPERON REPRESSOR ARSR-RELATED"/>
    <property type="match status" value="1"/>
</dbReference>
<dbReference type="AlphaFoldDB" id="A0A7S7NVQ4"/>
<dbReference type="GO" id="GO:0003700">
    <property type="term" value="F:DNA-binding transcription factor activity"/>
    <property type="evidence" value="ECO:0007669"/>
    <property type="project" value="InterPro"/>
</dbReference>
<keyword evidence="1" id="KW-0805">Transcription regulation</keyword>
<organism evidence="5 6">
    <name type="scientific">Paludibaculum fermentans</name>
    <dbReference type="NCBI Taxonomy" id="1473598"/>
    <lineage>
        <taxon>Bacteria</taxon>
        <taxon>Pseudomonadati</taxon>
        <taxon>Acidobacteriota</taxon>
        <taxon>Terriglobia</taxon>
        <taxon>Bryobacterales</taxon>
        <taxon>Bryobacteraceae</taxon>
        <taxon>Paludibaculum</taxon>
    </lineage>
</organism>
<keyword evidence="3" id="KW-0804">Transcription</keyword>
<name>A0A7S7NVQ4_PALFE</name>
<evidence type="ECO:0000313" key="5">
    <source>
        <dbReference type="EMBL" id="QOY90598.1"/>
    </source>
</evidence>
<protein>
    <submittedName>
        <fullName evidence="5">Helix-turn-helix transcriptional regulator</fullName>
    </submittedName>
</protein>
<keyword evidence="6" id="KW-1185">Reference proteome</keyword>
<dbReference type="InterPro" id="IPR036390">
    <property type="entry name" value="WH_DNA-bd_sf"/>
</dbReference>
<dbReference type="InterPro" id="IPR011991">
    <property type="entry name" value="ArsR-like_HTH"/>
</dbReference>
<dbReference type="CDD" id="cd00090">
    <property type="entry name" value="HTH_ARSR"/>
    <property type="match status" value="1"/>
</dbReference>
<feature type="domain" description="HTH arsR-type" evidence="4">
    <location>
        <begin position="3"/>
        <end position="97"/>
    </location>
</feature>
<evidence type="ECO:0000256" key="2">
    <source>
        <dbReference type="ARBA" id="ARBA00023125"/>
    </source>
</evidence>
<reference evidence="5 6" key="1">
    <citation type="submission" date="2020-10" db="EMBL/GenBank/DDBJ databases">
        <title>Complete genome sequence of Paludibaculum fermentans P105T, a facultatively anaerobic acidobacterium capable of dissimilatory Fe(III) reduction.</title>
        <authorList>
            <person name="Dedysh S.N."/>
            <person name="Beletsky A.V."/>
            <person name="Kulichevskaya I.S."/>
            <person name="Mardanov A.V."/>
            <person name="Ravin N.V."/>
        </authorList>
    </citation>
    <scope>NUCLEOTIDE SEQUENCE [LARGE SCALE GENOMIC DNA]</scope>
    <source>
        <strain evidence="5 6">P105</strain>
    </source>
</reference>
<dbReference type="InterPro" id="IPR036388">
    <property type="entry name" value="WH-like_DNA-bd_sf"/>
</dbReference>
<dbReference type="Proteomes" id="UP000593892">
    <property type="component" value="Chromosome"/>
</dbReference>
<dbReference type="SUPFAM" id="SSF46785">
    <property type="entry name" value="Winged helix' DNA-binding domain"/>
    <property type="match status" value="1"/>
</dbReference>
<evidence type="ECO:0000256" key="3">
    <source>
        <dbReference type="ARBA" id="ARBA00023163"/>
    </source>
</evidence>
<evidence type="ECO:0000313" key="6">
    <source>
        <dbReference type="Proteomes" id="UP000593892"/>
    </source>
</evidence>
<dbReference type="EMBL" id="CP063849">
    <property type="protein sequence ID" value="QOY90598.1"/>
    <property type="molecule type" value="Genomic_DNA"/>
</dbReference>
<evidence type="ECO:0000256" key="1">
    <source>
        <dbReference type="ARBA" id="ARBA00023015"/>
    </source>
</evidence>
<dbReference type="KEGG" id="pfer:IRI77_11810"/>
<dbReference type="InterPro" id="IPR001845">
    <property type="entry name" value="HTH_ArsR_DNA-bd_dom"/>
</dbReference>